<evidence type="ECO:0000256" key="9">
    <source>
        <dbReference type="ARBA" id="ARBA00023004"/>
    </source>
</evidence>
<dbReference type="GO" id="GO:0005506">
    <property type="term" value="F:iron ion binding"/>
    <property type="evidence" value="ECO:0007669"/>
    <property type="project" value="InterPro"/>
</dbReference>
<dbReference type="PANTHER" id="PTHR46300">
    <property type="entry name" value="P450, PUTATIVE (EUROFUNG)-RELATED-RELATED"/>
    <property type="match status" value="1"/>
</dbReference>
<dbReference type="PANTHER" id="PTHR46300:SF2">
    <property type="entry name" value="CYTOCHROME P450 MONOOXYGENASE ALNH-RELATED"/>
    <property type="match status" value="1"/>
</dbReference>
<reference evidence="13" key="1">
    <citation type="journal article" date="2017" name="Nat. Ecol. Evol.">
        <title>Genome expansion and lineage-specific genetic innovations in the forest pathogenic fungi Armillaria.</title>
        <authorList>
            <person name="Sipos G."/>
            <person name="Prasanna A.N."/>
            <person name="Walter M.C."/>
            <person name="O'Connor E."/>
            <person name="Balint B."/>
            <person name="Krizsan K."/>
            <person name="Kiss B."/>
            <person name="Hess J."/>
            <person name="Varga T."/>
            <person name="Slot J."/>
            <person name="Riley R."/>
            <person name="Boka B."/>
            <person name="Rigling D."/>
            <person name="Barry K."/>
            <person name="Lee J."/>
            <person name="Mihaltcheva S."/>
            <person name="LaButti K."/>
            <person name="Lipzen A."/>
            <person name="Waldron R."/>
            <person name="Moloney N.M."/>
            <person name="Sperisen C."/>
            <person name="Kredics L."/>
            <person name="Vagvoelgyi C."/>
            <person name="Patrignani A."/>
            <person name="Fitzpatrick D."/>
            <person name="Nagy I."/>
            <person name="Doyle S."/>
            <person name="Anderson J.B."/>
            <person name="Grigoriev I.V."/>
            <person name="Gueldener U."/>
            <person name="Muensterkoetter M."/>
            <person name="Nagy L.G."/>
        </authorList>
    </citation>
    <scope>NUCLEOTIDE SEQUENCE [LARGE SCALE GENOMIC DNA]</scope>
    <source>
        <strain evidence="13">C18/9</strain>
    </source>
</reference>
<evidence type="ECO:0000256" key="4">
    <source>
        <dbReference type="ARBA" id="ARBA00022617"/>
    </source>
</evidence>
<evidence type="ECO:0000256" key="7">
    <source>
        <dbReference type="ARBA" id="ARBA00022989"/>
    </source>
</evidence>
<keyword evidence="7" id="KW-1133">Transmembrane helix</keyword>
<organism evidence="12 13">
    <name type="scientific">Armillaria ostoyae</name>
    <name type="common">Armillaria root rot fungus</name>
    <dbReference type="NCBI Taxonomy" id="47428"/>
    <lineage>
        <taxon>Eukaryota</taxon>
        <taxon>Fungi</taxon>
        <taxon>Dikarya</taxon>
        <taxon>Basidiomycota</taxon>
        <taxon>Agaricomycotina</taxon>
        <taxon>Agaricomycetes</taxon>
        <taxon>Agaricomycetidae</taxon>
        <taxon>Agaricales</taxon>
        <taxon>Marasmiineae</taxon>
        <taxon>Physalacriaceae</taxon>
        <taxon>Armillaria</taxon>
    </lineage>
</organism>
<keyword evidence="9" id="KW-0408">Iron</keyword>
<protein>
    <submittedName>
        <fullName evidence="12">Uncharacterized protein</fullName>
    </submittedName>
</protein>
<comment type="subcellular location">
    <subcellularLocation>
        <location evidence="2">Membrane</location>
        <topology evidence="2">Single-pass membrane protein</topology>
    </subcellularLocation>
</comment>
<evidence type="ECO:0000256" key="1">
    <source>
        <dbReference type="ARBA" id="ARBA00001971"/>
    </source>
</evidence>
<gene>
    <name evidence="12" type="ORF">ARMOST_03388</name>
</gene>
<evidence type="ECO:0000256" key="5">
    <source>
        <dbReference type="ARBA" id="ARBA00022692"/>
    </source>
</evidence>
<keyword evidence="5" id="KW-0812">Transmembrane</keyword>
<dbReference type="GO" id="GO:0020037">
    <property type="term" value="F:heme binding"/>
    <property type="evidence" value="ECO:0007669"/>
    <property type="project" value="InterPro"/>
</dbReference>
<evidence type="ECO:0000256" key="6">
    <source>
        <dbReference type="ARBA" id="ARBA00022723"/>
    </source>
</evidence>
<keyword evidence="11" id="KW-0472">Membrane</keyword>
<proteinExistence type="inferred from homology"/>
<dbReference type="InterPro" id="IPR001128">
    <property type="entry name" value="Cyt_P450"/>
</dbReference>
<accession>A0A284QUE0</accession>
<sequence>MVYGEIYSLKAGPSTLNVIISPVVVKELIWTGGALVAGGSSMVLAGNSEVWRVLRKAAQTMLAMQASLEYLPTQKAEAAQVMYDILQSPEAFFTHIRRYSNSVILSVLYGKRCPRHESPEAKAFFTVNHLWNHTLEPGAHPPPDLLPFLRYLPGSWKDLCKQVRRLQRQMYFGLLDECQARLQHGQETGVFIERVLQNQKFF</sequence>
<evidence type="ECO:0000256" key="11">
    <source>
        <dbReference type="ARBA" id="ARBA00023136"/>
    </source>
</evidence>
<evidence type="ECO:0000313" key="13">
    <source>
        <dbReference type="Proteomes" id="UP000219338"/>
    </source>
</evidence>
<dbReference type="SUPFAM" id="SSF48264">
    <property type="entry name" value="Cytochrome P450"/>
    <property type="match status" value="1"/>
</dbReference>
<dbReference type="AlphaFoldDB" id="A0A284QUE0"/>
<keyword evidence="13" id="KW-1185">Reference proteome</keyword>
<dbReference type="Proteomes" id="UP000219338">
    <property type="component" value="Unassembled WGS sequence"/>
</dbReference>
<keyword evidence="10" id="KW-0503">Monooxygenase</keyword>
<dbReference type="STRING" id="47428.A0A284QUE0"/>
<evidence type="ECO:0000256" key="10">
    <source>
        <dbReference type="ARBA" id="ARBA00023033"/>
    </source>
</evidence>
<dbReference type="EMBL" id="FUEG01000002">
    <property type="protein sequence ID" value="SJL00076.1"/>
    <property type="molecule type" value="Genomic_DNA"/>
</dbReference>
<comment type="cofactor">
    <cofactor evidence="1">
        <name>heme</name>
        <dbReference type="ChEBI" id="CHEBI:30413"/>
    </cofactor>
</comment>
<keyword evidence="6" id="KW-0479">Metal-binding</keyword>
<dbReference type="GO" id="GO:0004497">
    <property type="term" value="F:monooxygenase activity"/>
    <property type="evidence" value="ECO:0007669"/>
    <property type="project" value="UniProtKB-KW"/>
</dbReference>
<evidence type="ECO:0000256" key="8">
    <source>
        <dbReference type="ARBA" id="ARBA00023002"/>
    </source>
</evidence>
<dbReference type="OMA" id="AFFTHIR"/>
<dbReference type="Gene3D" id="1.10.630.10">
    <property type="entry name" value="Cytochrome P450"/>
    <property type="match status" value="1"/>
</dbReference>
<evidence type="ECO:0000313" key="12">
    <source>
        <dbReference type="EMBL" id="SJL00076.1"/>
    </source>
</evidence>
<dbReference type="InterPro" id="IPR036396">
    <property type="entry name" value="Cyt_P450_sf"/>
</dbReference>
<dbReference type="GO" id="GO:0016020">
    <property type="term" value="C:membrane"/>
    <property type="evidence" value="ECO:0007669"/>
    <property type="project" value="UniProtKB-SubCell"/>
</dbReference>
<name>A0A284QUE0_ARMOS</name>
<dbReference type="OrthoDB" id="1103324at2759"/>
<evidence type="ECO:0000256" key="2">
    <source>
        <dbReference type="ARBA" id="ARBA00004167"/>
    </source>
</evidence>
<dbReference type="Pfam" id="PF00067">
    <property type="entry name" value="p450"/>
    <property type="match status" value="1"/>
</dbReference>
<comment type="similarity">
    <text evidence="3">Belongs to the cytochrome P450 family.</text>
</comment>
<dbReference type="GO" id="GO:0016705">
    <property type="term" value="F:oxidoreductase activity, acting on paired donors, with incorporation or reduction of molecular oxygen"/>
    <property type="evidence" value="ECO:0007669"/>
    <property type="project" value="InterPro"/>
</dbReference>
<keyword evidence="8" id="KW-0560">Oxidoreductase</keyword>
<dbReference type="InterPro" id="IPR050364">
    <property type="entry name" value="Cytochrome_P450_fung"/>
</dbReference>
<evidence type="ECO:0000256" key="3">
    <source>
        <dbReference type="ARBA" id="ARBA00010617"/>
    </source>
</evidence>
<keyword evidence="4" id="KW-0349">Heme</keyword>